<protein>
    <recommendedName>
        <fullName evidence="5">Translation elongation factor EFTu/EF1A C-terminal domain-containing protein</fullName>
    </recommendedName>
</protein>
<gene>
    <name evidence="3" type="ORF">GC101_21815</name>
</gene>
<reference evidence="3 4" key="1">
    <citation type="submission" date="2019-10" db="EMBL/GenBank/DDBJ databases">
        <title>Description of Paenibacillus terricola sp. nov.</title>
        <authorList>
            <person name="Carlier A."/>
            <person name="Qi S."/>
        </authorList>
    </citation>
    <scope>NUCLEOTIDE SEQUENCE [LARGE SCALE GENOMIC DNA]</scope>
    <source>
        <strain evidence="3 4">LMG 31459</strain>
    </source>
</reference>
<dbReference type="SUPFAM" id="SSF50465">
    <property type="entry name" value="EF-Tu/eEF-1alpha/eIF2-gamma C-terminal domain"/>
    <property type="match status" value="1"/>
</dbReference>
<evidence type="ECO:0000313" key="3">
    <source>
        <dbReference type="EMBL" id="NOU81503.1"/>
    </source>
</evidence>
<evidence type="ECO:0000256" key="1">
    <source>
        <dbReference type="ARBA" id="ARBA00022741"/>
    </source>
</evidence>
<evidence type="ECO:0000313" key="4">
    <source>
        <dbReference type="Proteomes" id="UP000596857"/>
    </source>
</evidence>
<comment type="caution">
    <text evidence="3">The sequence shown here is derived from an EMBL/GenBank/DDBJ whole genome shotgun (WGS) entry which is preliminary data.</text>
</comment>
<name>A0ABX1YNT5_9BACL</name>
<dbReference type="InterPro" id="IPR009001">
    <property type="entry name" value="Transl_elong_EF1A/Init_IF2_C"/>
</dbReference>
<organism evidence="3 4">
    <name type="scientific">Paenibacillus phytohabitans</name>
    <dbReference type="NCBI Taxonomy" id="2654978"/>
    <lineage>
        <taxon>Bacteria</taxon>
        <taxon>Bacillati</taxon>
        <taxon>Bacillota</taxon>
        <taxon>Bacilli</taxon>
        <taxon>Bacillales</taxon>
        <taxon>Paenibacillaceae</taxon>
        <taxon>Paenibacillus</taxon>
    </lineage>
</organism>
<sequence length="110" mass="12380">MDYLLPDIEAKITILKGDGIRNGRSIPAYSGYRPAHLVKDDYLTTGIHQYYGAVVVQPGETVMGTITFITPEFYPRTLWIGKLIRIQEGTRIVGHAEVTQIFNELLIKSD</sequence>
<dbReference type="EMBL" id="WHOB01000062">
    <property type="protein sequence ID" value="NOU81503.1"/>
    <property type="molecule type" value="Genomic_DNA"/>
</dbReference>
<keyword evidence="1" id="KW-0547">Nucleotide-binding</keyword>
<keyword evidence="2" id="KW-0342">GTP-binding</keyword>
<evidence type="ECO:0008006" key="5">
    <source>
        <dbReference type="Google" id="ProtNLM"/>
    </source>
</evidence>
<accession>A0ABX1YNT5</accession>
<dbReference type="Gene3D" id="2.40.30.10">
    <property type="entry name" value="Translation factors"/>
    <property type="match status" value="1"/>
</dbReference>
<evidence type="ECO:0000256" key="2">
    <source>
        <dbReference type="ARBA" id="ARBA00023134"/>
    </source>
</evidence>
<dbReference type="Proteomes" id="UP000596857">
    <property type="component" value="Unassembled WGS sequence"/>
</dbReference>
<keyword evidence="4" id="KW-1185">Reference proteome</keyword>
<proteinExistence type="predicted"/>